<feature type="domain" description="Ferrous iron transporter FeoA-like" evidence="2">
    <location>
        <begin position="2"/>
        <end position="72"/>
    </location>
</feature>
<evidence type="ECO:0000256" key="1">
    <source>
        <dbReference type="ARBA" id="ARBA00023004"/>
    </source>
</evidence>
<comment type="caution">
    <text evidence="3">The sequence shown here is derived from an EMBL/GenBank/DDBJ whole genome shotgun (WGS) entry which is preliminary data.</text>
</comment>
<dbReference type="InterPro" id="IPR038157">
    <property type="entry name" value="FeoA_core_dom"/>
</dbReference>
<sequence length="76" mass="8451">MNALSTIRSSDPHWIAHLETQDDAMLRKLTALGILPGNQIAIEQRFPSYIVSIGRTRAALDRETVQCIFVTPEQSG</sequence>
<name>A0ABW7CB81_9CYAN</name>
<reference evidence="4" key="1">
    <citation type="journal article" date="2024" name="Algal Res.">
        <title>Biochemical, toxicological and genomic investigation of a high-biomass producing Limnothrix strain isolated from Italian shallow drinking water reservoir.</title>
        <authorList>
            <person name="Simonazzi M."/>
            <person name="Shishido T.K."/>
            <person name="Delbaje E."/>
            <person name="Wahlsten M."/>
            <person name="Fewer D.P."/>
            <person name="Sivonen K."/>
            <person name="Pezzolesi L."/>
            <person name="Pistocchi R."/>
        </authorList>
    </citation>
    <scope>NUCLEOTIDE SEQUENCE [LARGE SCALE GENOMIC DNA]</scope>
    <source>
        <strain evidence="4">LRLZ20PSL1</strain>
    </source>
</reference>
<dbReference type="Pfam" id="PF04023">
    <property type="entry name" value="FeoA"/>
    <property type="match status" value="1"/>
</dbReference>
<proteinExistence type="predicted"/>
<keyword evidence="1" id="KW-0408">Iron</keyword>
<dbReference type="Proteomes" id="UP001604335">
    <property type="component" value="Unassembled WGS sequence"/>
</dbReference>
<dbReference type="SUPFAM" id="SSF50037">
    <property type="entry name" value="C-terminal domain of transcriptional repressors"/>
    <property type="match status" value="1"/>
</dbReference>
<evidence type="ECO:0000313" key="3">
    <source>
        <dbReference type="EMBL" id="MFG3818399.1"/>
    </source>
</evidence>
<dbReference type="RefSeq" id="WP_393013745.1">
    <property type="nucleotide sequence ID" value="NZ_JAZAQF010000074.1"/>
</dbReference>
<dbReference type="EMBL" id="JAZAQF010000074">
    <property type="protein sequence ID" value="MFG3818399.1"/>
    <property type="molecule type" value="Genomic_DNA"/>
</dbReference>
<accession>A0ABW7CB81</accession>
<keyword evidence="4" id="KW-1185">Reference proteome</keyword>
<protein>
    <submittedName>
        <fullName evidence="3">FeoA family protein</fullName>
    </submittedName>
</protein>
<gene>
    <name evidence="3" type="ORF">VPK24_12180</name>
</gene>
<dbReference type="InterPro" id="IPR008988">
    <property type="entry name" value="Transcriptional_repressor_C"/>
</dbReference>
<dbReference type="SMART" id="SM00899">
    <property type="entry name" value="FeoA"/>
    <property type="match status" value="1"/>
</dbReference>
<organism evidence="3 4">
    <name type="scientific">Limnothrix redekei LRLZ20PSL1</name>
    <dbReference type="NCBI Taxonomy" id="3112953"/>
    <lineage>
        <taxon>Bacteria</taxon>
        <taxon>Bacillati</taxon>
        <taxon>Cyanobacteriota</taxon>
        <taxon>Cyanophyceae</taxon>
        <taxon>Pseudanabaenales</taxon>
        <taxon>Pseudanabaenaceae</taxon>
        <taxon>Limnothrix</taxon>
    </lineage>
</organism>
<dbReference type="InterPro" id="IPR007167">
    <property type="entry name" value="Fe-transptr_FeoA-like"/>
</dbReference>
<evidence type="ECO:0000313" key="4">
    <source>
        <dbReference type="Proteomes" id="UP001604335"/>
    </source>
</evidence>
<evidence type="ECO:0000259" key="2">
    <source>
        <dbReference type="SMART" id="SM00899"/>
    </source>
</evidence>
<dbReference type="Gene3D" id="2.30.30.90">
    <property type="match status" value="1"/>
</dbReference>